<proteinExistence type="predicted"/>
<dbReference type="Proteomes" id="UP000603453">
    <property type="component" value="Unassembled WGS sequence"/>
</dbReference>
<feature type="domain" description="Reverse transcriptase" evidence="1">
    <location>
        <begin position="4"/>
        <end position="190"/>
    </location>
</feature>
<reference evidence="2" key="1">
    <citation type="submission" date="2020-12" db="EMBL/GenBank/DDBJ databases">
        <title>Metabolic potential, ecology and presence of endohyphal bacteria is reflected in genomic diversity of Mucoromycotina.</title>
        <authorList>
            <person name="Muszewska A."/>
            <person name="Okrasinska A."/>
            <person name="Steczkiewicz K."/>
            <person name="Drgas O."/>
            <person name="Orlowska M."/>
            <person name="Perlinska-Lenart U."/>
            <person name="Aleksandrzak-Piekarczyk T."/>
            <person name="Szatraj K."/>
            <person name="Zielenkiewicz U."/>
            <person name="Pilsyk S."/>
            <person name="Malc E."/>
            <person name="Mieczkowski P."/>
            <person name="Kruszewska J.S."/>
            <person name="Biernat P."/>
            <person name="Pawlowska J."/>
        </authorList>
    </citation>
    <scope>NUCLEOTIDE SEQUENCE</scope>
    <source>
        <strain evidence="2">WA0000017839</strain>
    </source>
</reference>
<sequence length="205" mass="23124">MWFCTNTEAKVFTRILSSRMIITASKLINPYQTGFFRGRFIADNGLLMKLVMEQARISSSSGIGLLLDQEKTYDLVHPDYLRVVLLRFGYPLTVIDCIDLLFFSTDLQINVNGFLSHCIPQRRGIKQGDSISPILFHLAFEPLLRKIQLDSRIMGYRLPSLVPNPSVDPVKLLAYAGNIICLLNGPSKLTHLHYGGFVVCCKQLC</sequence>
<accession>A0A8H7QMT6</accession>
<dbReference type="InterPro" id="IPR000477">
    <property type="entry name" value="RT_dom"/>
</dbReference>
<dbReference type="PANTHER" id="PTHR31635">
    <property type="entry name" value="REVERSE TRANSCRIPTASE DOMAIN-CONTAINING PROTEIN-RELATED"/>
    <property type="match status" value="1"/>
</dbReference>
<protein>
    <recommendedName>
        <fullName evidence="1">Reverse transcriptase domain-containing protein</fullName>
    </recommendedName>
</protein>
<dbReference type="EMBL" id="JAEPRD010000168">
    <property type="protein sequence ID" value="KAG2195513.1"/>
    <property type="molecule type" value="Genomic_DNA"/>
</dbReference>
<evidence type="ECO:0000259" key="1">
    <source>
        <dbReference type="Pfam" id="PF00078"/>
    </source>
</evidence>
<gene>
    <name evidence="2" type="ORF">INT47_002709</name>
</gene>
<dbReference type="AlphaFoldDB" id="A0A8H7QMT6"/>
<keyword evidence="3" id="KW-1185">Reference proteome</keyword>
<dbReference type="OrthoDB" id="5570375at2759"/>
<evidence type="ECO:0000313" key="2">
    <source>
        <dbReference type="EMBL" id="KAG2195513.1"/>
    </source>
</evidence>
<evidence type="ECO:0000313" key="3">
    <source>
        <dbReference type="Proteomes" id="UP000603453"/>
    </source>
</evidence>
<comment type="caution">
    <text evidence="2">The sequence shown here is derived from an EMBL/GenBank/DDBJ whole genome shotgun (WGS) entry which is preliminary data.</text>
</comment>
<dbReference type="PANTHER" id="PTHR31635:SF196">
    <property type="entry name" value="REVERSE TRANSCRIPTASE DOMAIN-CONTAINING PROTEIN-RELATED"/>
    <property type="match status" value="1"/>
</dbReference>
<organism evidence="2 3">
    <name type="scientific">Mucor saturninus</name>
    <dbReference type="NCBI Taxonomy" id="64648"/>
    <lineage>
        <taxon>Eukaryota</taxon>
        <taxon>Fungi</taxon>
        <taxon>Fungi incertae sedis</taxon>
        <taxon>Mucoromycota</taxon>
        <taxon>Mucoromycotina</taxon>
        <taxon>Mucoromycetes</taxon>
        <taxon>Mucorales</taxon>
        <taxon>Mucorineae</taxon>
        <taxon>Mucoraceae</taxon>
        <taxon>Mucor</taxon>
    </lineage>
</organism>
<dbReference type="Pfam" id="PF00078">
    <property type="entry name" value="RVT_1"/>
    <property type="match status" value="1"/>
</dbReference>
<name>A0A8H7QMT6_9FUNG</name>